<evidence type="ECO:0000256" key="1">
    <source>
        <dbReference type="SAM" id="MobiDB-lite"/>
    </source>
</evidence>
<feature type="region of interest" description="Disordered" evidence="1">
    <location>
        <begin position="128"/>
        <end position="149"/>
    </location>
</feature>
<reference evidence="2 3" key="1">
    <citation type="submission" date="2017-12" db="EMBL/GenBank/DDBJ databases">
        <title>Sequencing, de novo assembly and annotation of complete genome of a new Thraustochytrid species, strain FCC1311.</title>
        <authorList>
            <person name="Sedici K."/>
            <person name="Godart F."/>
            <person name="Aiese Cigliano R."/>
            <person name="Sanseverino W."/>
            <person name="Barakat M."/>
            <person name="Ortet P."/>
            <person name="Marechal E."/>
            <person name="Cagnac O."/>
            <person name="Amato A."/>
        </authorList>
    </citation>
    <scope>NUCLEOTIDE SEQUENCE [LARGE SCALE GENOMIC DNA]</scope>
</reference>
<evidence type="ECO:0000313" key="3">
    <source>
        <dbReference type="Proteomes" id="UP000241890"/>
    </source>
</evidence>
<comment type="caution">
    <text evidence="2">The sequence shown here is derived from an EMBL/GenBank/DDBJ whole genome shotgun (WGS) entry which is preliminary data.</text>
</comment>
<dbReference type="Proteomes" id="UP000241890">
    <property type="component" value="Unassembled WGS sequence"/>
</dbReference>
<feature type="region of interest" description="Disordered" evidence="1">
    <location>
        <begin position="1"/>
        <end position="30"/>
    </location>
</feature>
<feature type="compositionally biased region" description="Acidic residues" evidence="1">
    <location>
        <begin position="14"/>
        <end position="30"/>
    </location>
</feature>
<dbReference type="EMBL" id="BEYU01000068">
    <property type="protein sequence ID" value="GBG29913.1"/>
    <property type="molecule type" value="Genomic_DNA"/>
</dbReference>
<organism evidence="2 3">
    <name type="scientific">Hondaea fermentalgiana</name>
    <dbReference type="NCBI Taxonomy" id="2315210"/>
    <lineage>
        <taxon>Eukaryota</taxon>
        <taxon>Sar</taxon>
        <taxon>Stramenopiles</taxon>
        <taxon>Bigyra</taxon>
        <taxon>Labyrinthulomycetes</taxon>
        <taxon>Thraustochytrida</taxon>
        <taxon>Thraustochytriidae</taxon>
        <taxon>Hondaea</taxon>
    </lineage>
</organism>
<feature type="compositionally biased region" description="Basic and acidic residues" evidence="1">
    <location>
        <begin position="1"/>
        <end position="13"/>
    </location>
</feature>
<evidence type="ECO:0000313" key="2">
    <source>
        <dbReference type="EMBL" id="GBG29913.1"/>
    </source>
</evidence>
<accession>A0A2R5GMQ5</accession>
<gene>
    <name evidence="2" type="ORF">FCC1311_061332</name>
</gene>
<sequence>MPKCPRDARAKDDVDNDDNDDGEEEEEEEELTIMLNFKLLQGKVSSLTDLPEINVQRGIRKDTIRASIGEFAFEGEVKPALGSIALFAKNNEQKSCSFVATVDTTADLDTLSKQTPTFAMLPLRIKPPQQQQHRAGFTDHTVGSPRNAN</sequence>
<dbReference type="AlphaFoldDB" id="A0A2R5GMQ5"/>
<protein>
    <submittedName>
        <fullName evidence="2">Uncharacterized protein</fullName>
    </submittedName>
</protein>
<name>A0A2R5GMQ5_9STRA</name>
<dbReference type="InParanoid" id="A0A2R5GMQ5"/>
<keyword evidence="3" id="KW-1185">Reference proteome</keyword>
<proteinExistence type="predicted"/>